<gene>
    <name evidence="1" type="ORF">DEO72_LG7g2204</name>
</gene>
<reference evidence="1 2" key="1">
    <citation type="submission" date="2019-04" db="EMBL/GenBank/DDBJ databases">
        <title>An improved genome assembly and genetic linkage map for asparagus bean, Vigna unguiculata ssp. sesquipedialis.</title>
        <authorList>
            <person name="Xia Q."/>
            <person name="Zhang R."/>
            <person name="Dong Y."/>
        </authorList>
    </citation>
    <scope>NUCLEOTIDE SEQUENCE [LARGE SCALE GENOMIC DNA]</scope>
    <source>
        <tissue evidence="1">Leaf</tissue>
    </source>
</reference>
<protein>
    <submittedName>
        <fullName evidence="1">Uncharacterized protein</fullName>
    </submittedName>
</protein>
<proteinExistence type="predicted"/>
<accession>A0A4D6MHJ9</accession>
<dbReference type="EMBL" id="CP039351">
    <property type="protein sequence ID" value="QCE00913.1"/>
    <property type="molecule type" value="Genomic_DNA"/>
</dbReference>
<evidence type="ECO:0000313" key="1">
    <source>
        <dbReference type="EMBL" id="QCE00913.1"/>
    </source>
</evidence>
<dbReference type="Proteomes" id="UP000501690">
    <property type="component" value="Linkage Group LG7"/>
</dbReference>
<evidence type="ECO:0000313" key="2">
    <source>
        <dbReference type="Proteomes" id="UP000501690"/>
    </source>
</evidence>
<keyword evidence="2" id="KW-1185">Reference proteome</keyword>
<organism evidence="1 2">
    <name type="scientific">Vigna unguiculata</name>
    <name type="common">Cowpea</name>
    <dbReference type="NCBI Taxonomy" id="3917"/>
    <lineage>
        <taxon>Eukaryota</taxon>
        <taxon>Viridiplantae</taxon>
        <taxon>Streptophyta</taxon>
        <taxon>Embryophyta</taxon>
        <taxon>Tracheophyta</taxon>
        <taxon>Spermatophyta</taxon>
        <taxon>Magnoliopsida</taxon>
        <taxon>eudicotyledons</taxon>
        <taxon>Gunneridae</taxon>
        <taxon>Pentapetalae</taxon>
        <taxon>rosids</taxon>
        <taxon>fabids</taxon>
        <taxon>Fabales</taxon>
        <taxon>Fabaceae</taxon>
        <taxon>Papilionoideae</taxon>
        <taxon>50 kb inversion clade</taxon>
        <taxon>NPAAA clade</taxon>
        <taxon>indigoferoid/millettioid clade</taxon>
        <taxon>Phaseoleae</taxon>
        <taxon>Vigna</taxon>
    </lineage>
</organism>
<sequence>MVQRPDTDEHSLFDALTSIEKNKQQPLPVHQNPVRTLLSLGLTSNHPCLVTKTRQEHNPYMFTKTR</sequence>
<dbReference type="AlphaFoldDB" id="A0A4D6MHJ9"/>
<name>A0A4D6MHJ9_VIGUN</name>